<dbReference type="InterPro" id="IPR041542">
    <property type="entry name" value="GH43_C2"/>
</dbReference>
<dbReference type="InterPro" id="IPR023296">
    <property type="entry name" value="Glyco_hydro_beta-prop_sf"/>
</dbReference>
<evidence type="ECO:0000256" key="5">
    <source>
        <dbReference type="ARBA" id="ARBA00022801"/>
    </source>
</evidence>
<evidence type="ECO:0000259" key="8">
    <source>
        <dbReference type="PROSITE" id="PS51173"/>
    </source>
</evidence>
<dbReference type="Pfam" id="PF02018">
    <property type="entry name" value="CBM_4_9"/>
    <property type="match status" value="1"/>
</dbReference>
<evidence type="ECO:0000256" key="7">
    <source>
        <dbReference type="SAM" id="SignalP"/>
    </source>
</evidence>
<dbReference type="SUPFAM" id="SSF51445">
    <property type="entry name" value="(Trans)glycosidases"/>
    <property type="match status" value="1"/>
</dbReference>
<dbReference type="InterPro" id="IPR003305">
    <property type="entry name" value="CenC_carb-bd"/>
</dbReference>
<dbReference type="EMBL" id="JAKGSG010000003">
    <property type="protein sequence ID" value="MCF4119434.1"/>
    <property type="molecule type" value="Genomic_DNA"/>
</dbReference>
<dbReference type="PANTHER" id="PTHR31776:SF26">
    <property type="entry name" value="SECRETED ARABINOSIDASE"/>
    <property type="match status" value="1"/>
</dbReference>
<dbReference type="InterPro" id="IPR013320">
    <property type="entry name" value="ConA-like_dom_sf"/>
</dbReference>
<dbReference type="InterPro" id="IPR055235">
    <property type="entry name" value="ASD1_cat"/>
</dbReference>
<evidence type="ECO:0000256" key="2">
    <source>
        <dbReference type="ARBA" id="ARBA00007186"/>
    </source>
</evidence>
<dbReference type="Gene3D" id="3.20.20.80">
    <property type="entry name" value="Glycosidases"/>
    <property type="match status" value="1"/>
</dbReference>
<evidence type="ECO:0000256" key="1">
    <source>
        <dbReference type="ARBA" id="ARBA00001462"/>
    </source>
</evidence>
<evidence type="ECO:0000313" key="10">
    <source>
        <dbReference type="Proteomes" id="UP001165405"/>
    </source>
</evidence>
<protein>
    <recommendedName>
        <fullName evidence="3">non-reducing end alpha-L-arabinofuranosidase</fullName>
        <ecNumber evidence="3">3.2.1.55</ecNumber>
    </recommendedName>
</protein>
<dbReference type="SUPFAM" id="SSF49384">
    <property type="entry name" value="Carbohydrate-binding domain"/>
    <property type="match status" value="1"/>
</dbReference>
<dbReference type="InterPro" id="IPR010720">
    <property type="entry name" value="Alpha-L-AF_C"/>
</dbReference>
<reference evidence="9" key="1">
    <citation type="submission" date="2022-01" db="EMBL/GenBank/DDBJ databases">
        <title>Antribacter sp. nov., isolated from Guizhou of China.</title>
        <authorList>
            <person name="Chengliang C."/>
            <person name="Ya Z."/>
        </authorList>
    </citation>
    <scope>NUCLEOTIDE SEQUENCE</scope>
    <source>
        <strain evidence="9">KLBMP 9083</strain>
    </source>
</reference>
<dbReference type="SUPFAM" id="SSF49899">
    <property type="entry name" value="Concanavalin A-like lectins/glucanases"/>
    <property type="match status" value="2"/>
</dbReference>
<dbReference type="RefSeq" id="WP_236087131.1">
    <property type="nucleotide sequence ID" value="NZ_JAKGSG010000003.1"/>
</dbReference>
<dbReference type="Gene3D" id="2.60.40.290">
    <property type="match status" value="1"/>
</dbReference>
<dbReference type="InterPro" id="IPR051563">
    <property type="entry name" value="Glycosyl_Hydrolase_51"/>
</dbReference>
<dbReference type="CDD" id="cd08983">
    <property type="entry name" value="GH43_Bt3655-like"/>
    <property type="match status" value="1"/>
</dbReference>
<feature type="chain" id="PRO_5041387356" description="non-reducing end alpha-L-arabinofuranosidase" evidence="7">
    <location>
        <begin position="25"/>
        <end position="1616"/>
    </location>
</feature>
<dbReference type="InterPro" id="IPR008965">
    <property type="entry name" value="CBM2/CBM3_carb-bd_dom_sf"/>
</dbReference>
<dbReference type="InterPro" id="IPR008979">
    <property type="entry name" value="Galactose-bd-like_sf"/>
</dbReference>
<keyword evidence="5" id="KW-0378">Hydrolase</keyword>
<feature type="domain" description="CBM2" evidence="8">
    <location>
        <begin position="1509"/>
        <end position="1616"/>
    </location>
</feature>
<dbReference type="SMART" id="SM00637">
    <property type="entry name" value="CBD_II"/>
    <property type="match status" value="1"/>
</dbReference>
<dbReference type="Pfam" id="PF22848">
    <property type="entry name" value="ASD1_dom"/>
    <property type="match status" value="1"/>
</dbReference>
<comment type="caution">
    <text evidence="9">The sequence shown here is derived from an EMBL/GenBank/DDBJ whole genome shotgun (WGS) entry which is preliminary data.</text>
</comment>
<dbReference type="PROSITE" id="PS51173">
    <property type="entry name" value="CBM2"/>
    <property type="match status" value="1"/>
</dbReference>
<dbReference type="EC" id="3.2.1.55" evidence="3"/>
<dbReference type="Pfam" id="PF17851">
    <property type="entry name" value="GH43_C2"/>
    <property type="match status" value="1"/>
</dbReference>
<dbReference type="GO" id="GO:0046373">
    <property type="term" value="P:L-arabinose metabolic process"/>
    <property type="evidence" value="ECO:0007669"/>
    <property type="project" value="InterPro"/>
</dbReference>
<keyword evidence="10" id="KW-1185">Reference proteome</keyword>
<dbReference type="Gene3D" id="2.60.120.560">
    <property type="entry name" value="Exo-inulinase, domain 1"/>
    <property type="match status" value="1"/>
</dbReference>
<dbReference type="Proteomes" id="UP001165405">
    <property type="component" value="Unassembled WGS sequence"/>
</dbReference>
<evidence type="ECO:0000256" key="3">
    <source>
        <dbReference type="ARBA" id="ARBA00012670"/>
    </source>
</evidence>
<keyword evidence="6" id="KW-0326">Glycosidase</keyword>
<dbReference type="Gene3D" id="2.60.120.260">
    <property type="entry name" value="Galactose-binding domain-like"/>
    <property type="match status" value="1"/>
</dbReference>
<comment type="catalytic activity">
    <reaction evidence="1">
        <text>Hydrolysis of terminal non-reducing alpha-L-arabinofuranoside residues in alpha-L-arabinosides.</text>
        <dbReference type="EC" id="3.2.1.55"/>
    </reaction>
</comment>
<dbReference type="GO" id="GO:0046556">
    <property type="term" value="F:alpha-L-arabinofuranosidase activity"/>
    <property type="evidence" value="ECO:0007669"/>
    <property type="project" value="UniProtKB-EC"/>
</dbReference>
<feature type="signal peptide" evidence="7">
    <location>
        <begin position="1"/>
        <end position="24"/>
    </location>
</feature>
<dbReference type="Gene3D" id="2.60.120.200">
    <property type="match status" value="1"/>
</dbReference>
<dbReference type="GO" id="GO:0030247">
    <property type="term" value="F:polysaccharide binding"/>
    <property type="evidence" value="ECO:0007669"/>
    <property type="project" value="UniProtKB-UniRule"/>
</dbReference>
<evidence type="ECO:0000313" key="9">
    <source>
        <dbReference type="EMBL" id="MCF4119434.1"/>
    </source>
</evidence>
<sequence length="1616" mass="173662">MRTSLRAGLAAALTVAVTVPLAVAAGASPTPAEITTATTATTTSADELAGYVFPYFTGESTADGETIRLAVSEGNDPLDWQTLNAGDPVLSSTLGTTGLRDPFLLRSAAGDKFFLLATDLKIYGGGNFGDAQETGSRSIMVWESSDLVTWSAQREIALAPENAGNLWAPEAYYDAERGEYVVYWASALYPADVPPAERNISTSYQRMMYATTQDFVTFSEPQPWIDEPQGSGRGMIDSTVAKEGDTYYRFTKDESYMGIRQESSTDLRRTQGVTEGDGWQMIAERVGFGQPNPWGGTFTGGEGPSVFKSNTDDTWYLLQDQPSYHGGQGYMLFETNDLSSGQWTANLDAELPPSPRHGTVLPITAAERDRLLAAYPPADPSGAPPVPDGAWVDEFDGAALGDRWTVVNPEPSALSVAEGALTLRSQPGDTWQTANSAKNVLMVDVPVGDFTAVTHLTAPVSLDFQGAGIIAWKDMDNYTRSGLAHVGFAAGGPVVIETGVESGATFSSSFTGRPGSTSEYLRVKRTGDTITTSYWSGGVWVAAQSYTVGWDTTQVGLFALAAQNGTSHTATFDWFALAASAGQEVVPEGTFTVHASTARHLTSGGAGLSLVAERPSSTTALVVAGEGFAEEGTGRPVVVSDSGRLALGAPGTAPAALALTDAGGGRVIWHPRGDVDSAVTLGADGALVLGLRDSAVRLTLDTVVVENHTVTVDTDGETTEISDDLYGVFYEDINYAADGGLYAELVRNRSFEFNSSDNRSFTGLTAWEKVERGATGSISVGTDANRLNDNNRYYLTVNAAGPGVGVRNLGYNEGLAVEAGASYDFSVWARTATAQTLTVTIEDGGQVLATGTVAVAGDDTWGKHDLTLTAGATSASARLVVTGGAAGTLRLDMVSLFPQDTWVGPVNGKSVLRKDLAEMTAALEPKFVRFPGGCVTNVGTFNTYLESGERRRTYQWKETIGPVEERPTNWNFWGYNQSYGIGYLEYFEFAEDLGASPLPVLSVGANGCGSRIPEMTDDVRIDRWVQDTVDLIEFANGSVDTEWGAVRASLGHPEPFDLKYIGLGNEENTDTFQANFPRFRDAVEAAWPDVTVISNSGPDDAGARFDELWDFNREQGVAMIDEHYYNEPSWFLENTERYDAYDREGPHVFLGEYASRGNTLANALSEAAYMTGIERNSDVVELASYAPMFANEDYVQWAPDMMWFDNDESWASVNYYNQKMFMTNTGDEVVPSTHDGPVATPELSGGVFLSTWSTQAAYDDVVVTSNSTGEVLFSDTFADASQWSPATGSWSVVDGEYVQSAGTVNDARSVVVDGYDRDWSNYTLELDARKVSGAEGFLVGFAAGGPSNYYWWNLGGWNNTRQALQRADGGGAGEVMAVEGHSIEAGRDYHVTVEVSGRVIKLYLDGQLQMTYTQPARESLYQVVTRDEDTGDVVLKVVNPTASTARTQVLVDGAMPVGAVAEITELSGLPGDTNTKADPESVVPVTRTWDGASEDFTYDFAPYSVTFVRLHDVPECSVDFTVHSSWPGKHLTQVWLQNTGDEALNGWDLTWDLGDRKVVNHWSADVKQSGTSVSATNLKWNGKVAPDGRVTFGYIATGTAIEPDTVTLAGRRCTVE</sequence>
<dbReference type="PANTHER" id="PTHR31776">
    <property type="entry name" value="ALPHA-L-ARABINOFURANOSIDASE 1"/>
    <property type="match status" value="1"/>
</dbReference>
<accession>A0AA41Q9P3</accession>
<keyword evidence="4 7" id="KW-0732">Signal</keyword>
<dbReference type="SUPFAM" id="SSF49785">
    <property type="entry name" value="Galactose-binding domain-like"/>
    <property type="match status" value="1"/>
</dbReference>
<comment type="similarity">
    <text evidence="2">Belongs to the glycosyl hydrolase 51 family.</text>
</comment>
<dbReference type="InterPro" id="IPR017853">
    <property type="entry name" value="GH"/>
</dbReference>
<gene>
    <name evidence="9" type="ORF">L1785_00365</name>
</gene>
<proteinExistence type="inferred from homology"/>
<dbReference type="Pfam" id="PF00553">
    <property type="entry name" value="CBM_2"/>
    <property type="match status" value="1"/>
</dbReference>
<dbReference type="InterPro" id="IPR012291">
    <property type="entry name" value="CBM2_carb-bd_dom_sf"/>
</dbReference>
<dbReference type="Gene3D" id="2.115.10.20">
    <property type="entry name" value="Glycosyl hydrolase domain, family 43"/>
    <property type="match status" value="1"/>
</dbReference>
<name>A0AA41Q9P3_9MICO</name>
<dbReference type="SMART" id="SM00813">
    <property type="entry name" value="Alpha-L-AF_C"/>
    <property type="match status" value="1"/>
</dbReference>
<organism evidence="9 10">
    <name type="scientific">Antribacter soli</name>
    <dbReference type="NCBI Taxonomy" id="2910976"/>
    <lineage>
        <taxon>Bacteria</taxon>
        <taxon>Bacillati</taxon>
        <taxon>Actinomycetota</taxon>
        <taxon>Actinomycetes</taxon>
        <taxon>Micrococcales</taxon>
        <taxon>Promicromonosporaceae</taxon>
        <taxon>Antribacter</taxon>
    </lineage>
</organism>
<dbReference type="Pfam" id="PF06964">
    <property type="entry name" value="Alpha-L-AF_C"/>
    <property type="match status" value="1"/>
</dbReference>
<dbReference type="InterPro" id="IPR001919">
    <property type="entry name" value="CBD2"/>
</dbReference>
<dbReference type="SUPFAM" id="SSF75005">
    <property type="entry name" value="Arabinanase/levansucrase/invertase"/>
    <property type="match status" value="1"/>
</dbReference>
<evidence type="ECO:0000256" key="4">
    <source>
        <dbReference type="ARBA" id="ARBA00022729"/>
    </source>
</evidence>
<evidence type="ECO:0000256" key="6">
    <source>
        <dbReference type="ARBA" id="ARBA00023295"/>
    </source>
</evidence>